<sequence length="153" mass="15913">MAWRRGGATAAAVRGRGGGAADPMAPRCVDGRYGGGCGVRCLPMVVSFHHKQKLCRMLAGEVSAALGASQVARVYGCRPGGGRAAAESSCTSHSAIDGDWGWRGRRTDDGLCNDMEDEGGLAPSRRPQASRMGQAPGGRRLRDAAATGESRRL</sequence>
<gene>
    <name evidence="2" type="ORF">P0617A08.7</name>
</gene>
<reference evidence="3" key="1">
    <citation type="journal article" date="2005" name="Nature">
        <title>The map-based sequence of the rice genome.</title>
        <authorList>
            <consortium name="International rice genome sequencing project (IRGSP)"/>
            <person name="Matsumoto T."/>
            <person name="Wu J."/>
            <person name="Kanamori H."/>
            <person name="Katayose Y."/>
            <person name="Fujisawa M."/>
            <person name="Namiki N."/>
            <person name="Mizuno H."/>
            <person name="Yamamoto K."/>
            <person name="Antonio B.A."/>
            <person name="Baba T."/>
            <person name="Sakata K."/>
            <person name="Nagamura Y."/>
            <person name="Aoki H."/>
            <person name="Arikawa K."/>
            <person name="Arita K."/>
            <person name="Bito T."/>
            <person name="Chiden Y."/>
            <person name="Fujitsuka N."/>
            <person name="Fukunaka R."/>
            <person name="Hamada M."/>
            <person name="Harada C."/>
            <person name="Hayashi A."/>
            <person name="Hijishita S."/>
            <person name="Honda M."/>
            <person name="Hosokawa S."/>
            <person name="Ichikawa Y."/>
            <person name="Idonuma A."/>
            <person name="Iijima M."/>
            <person name="Ikeda M."/>
            <person name="Ikeno M."/>
            <person name="Ito K."/>
            <person name="Ito S."/>
            <person name="Ito T."/>
            <person name="Ito Y."/>
            <person name="Ito Y."/>
            <person name="Iwabuchi A."/>
            <person name="Kamiya K."/>
            <person name="Karasawa W."/>
            <person name="Kurita K."/>
            <person name="Katagiri S."/>
            <person name="Kikuta A."/>
            <person name="Kobayashi H."/>
            <person name="Kobayashi N."/>
            <person name="Machita K."/>
            <person name="Maehara T."/>
            <person name="Masukawa M."/>
            <person name="Mizubayashi T."/>
            <person name="Mukai Y."/>
            <person name="Nagasaki H."/>
            <person name="Nagata Y."/>
            <person name="Naito S."/>
            <person name="Nakashima M."/>
            <person name="Nakama Y."/>
            <person name="Nakamichi Y."/>
            <person name="Nakamura M."/>
            <person name="Meguro A."/>
            <person name="Negishi M."/>
            <person name="Ohta I."/>
            <person name="Ohta T."/>
            <person name="Okamoto M."/>
            <person name="Ono N."/>
            <person name="Saji S."/>
            <person name="Sakaguchi M."/>
            <person name="Sakai K."/>
            <person name="Shibata M."/>
            <person name="Shimokawa T."/>
            <person name="Song J."/>
            <person name="Takazaki Y."/>
            <person name="Terasawa K."/>
            <person name="Tsugane M."/>
            <person name="Tsuji K."/>
            <person name="Ueda S."/>
            <person name="Waki K."/>
            <person name="Yamagata H."/>
            <person name="Yamamoto M."/>
            <person name="Yamamoto S."/>
            <person name="Yamane H."/>
            <person name="Yoshiki S."/>
            <person name="Yoshihara R."/>
            <person name="Yukawa K."/>
            <person name="Zhong H."/>
            <person name="Yano M."/>
            <person name="Yuan Q."/>
            <person name="Ouyang S."/>
            <person name="Liu J."/>
            <person name="Jones K.M."/>
            <person name="Gansberger K."/>
            <person name="Moffat K."/>
            <person name="Hill J."/>
            <person name="Bera J."/>
            <person name="Fadrosh D."/>
            <person name="Jin S."/>
            <person name="Johri S."/>
            <person name="Kim M."/>
            <person name="Overton L."/>
            <person name="Reardon M."/>
            <person name="Tsitrin T."/>
            <person name="Vuong H."/>
            <person name="Weaver B."/>
            <person name="Ciecko A."/>
            <person name="Tallon L."/>
            <person name="Jackson J."/>
            <person name="Pai G."/>
            <person name="Aken S.V."/>
            <person name="Utterback T."/>
            <person name="Reidmuller S."/>
            <person name="Feldblyum T."/>
            <person name="Hsiao J."/>
            <person name="Zismann V."/>
            <person name="Iobst S."/>
            <person name="de Vazeille A.R."/>
            <person name="Buell C.R."/>
            <person name="Ying K."/>
            <person name="Li Y."/>
            <person name="Lu T."/>
            <person name="Huang Y."/>
            <person name="Zhao Q."/>
            <person name="Feng Q."/>
            <person name="Zhang L."/>
            <person name="Zhu J."/>
            <person name="Weng Q."/>
            <person name="Mu J."/>
            <person name="Lu Y."/>
            <person name="Fan D."/>
            <person name="Liu Y."/>
            <person name="Guan J."/>
            <person name="Zhang Y."/>
            <person name="Yu S."/>
            <person name="Liu X."/>
            <person name="Zhang Y."/>
            <person name="Hong G."/>
            <person name="Han B."/>
            <person name="Choisne N."/>
            <person name="Demange N."/>
            <person name="Orjeda G."/>
            <person name="Samain S."/>
            <person name="Cattolico L."/>
            <person name="Pelletier E."/>
            <person name="Couloux A."/>
            <person name="Segurens B."/>
            <person name="Wincker P."/>
            <person name="D'Hont A."/>
            <person name="Scarpelli C."/>
            <person name="Weissenbach J."/>
            <person name="Salanoubat M."/>
            <person name="Quetier F."/>
            <person name="Yu Y."/>
            <person name="Kim H.R."/>
            <person name="Rambo T."/>
            <person name="Currie J."/>
            <person name="Collura K."/>
            <person name="Luo M."/>
            <person name="Yang T."/>
            <person name="Ammiraju J.S.S."/>
            <person name="Engler F."/>
            <person name="Soderlund C."/>
            <person name="Wing R.A."/>
            <person name="Palmer L.E."/>
            <person name="de la Bastide M."/>
            <person name="Spiegel L."/>
            <person name="Nascimento L."/>
            <person name="Zutavern T."/>
            <person name="O'Shaughnessy A."/>
            <person name="Dike S."/>
            <person name="Dedhia N."/>
            <person name="Preston R."/>
            <person name="Balija V."/>
            <person name="McCombie W.R."/>
            <person name="Chow T."/>
            <person name="Chen H."/>
            <person name="Chung M."/>
            <person name="Chen C."/>
            <person name="Shaw J."/>
            <person name="Wu H."/>
            <person name="Hsiao K."/>
            <person name="Chao Y."/>
            <person name="Chu M."/>
            <person name="Cheng C."/>
            <person name="Hour A."/>
            <person name="Lee P."/>
            <person name="Lin S."/>
            <person name="Lin Y."/>
            <person name="Liou J."/>
            <person name="Liu S."/>
            <person name="Hsing Y."/>
            <person name="Raghuvanshi S."/>
            <person name="Mohanty A."/>
            <person name="Bharti A.K."/>
            <person name="Gaur A."/>
            <person name="Gupta V."/>
            <person name="Kumar D."/>
            <person name="Ravi V."/>
            <person name="Vij S."/>
            <person name="Kapur A."/>
            <person name="Khurana P."/>
            <person name="Khurana P."/>
            <person name="Khurana J.P."/>
            <person name="Tyagi A.K."/>
            <person name="Gaikwad K."/>
            <person name="Singh A."/>
            <person name="Dalal V."/>
            <person name="Srivastava S."/>
            <person name="Dixit A."/>
            <person name="Pal A.K."/>
            <person name="Ghazi I.A."/>
            <person name="Yadav M."/>
            <person name="Pandit A."/>
            <person name="Bhargava A."/>
            <person name="Sureshbabu K."/>
            <person name="Batra K."/>
            <person name="Sharma T.R."/>
            <person name="Mohapatra T."/>
            <person name="Singh N.K."/>
            <person name="Messing J."/>
            <person name="Nelson A.B."/>
            <person name="Fuks G."/>
            <person name="Kavchok S."/>
            <person name="Keizer G."/>
            <person name="Linton E."/>
            <person name="Llaca V."/>
            <person name="Song R."/>
            <person name="Tanyolac B."/>
            <person name="Young S."/>
            <person name="Ho-Il K."/>
            <person name="Hahn J.H."/>
            <person name="Sangsakoo G."/>
            <person name="Vanavichit A."/>
            <person name="de Mattos Luiz.A.T."/>
            <person name="Zimmer P.D."/>
            <person name="Malone G."/>
            <person name="Dellagostin O."/>
            <person name="de Oliveira A.C."/>
            <person name="Bevan M."/>
            <person name="Bancroft I."/>
            <person name="Minx P."/>
            <person name="Cordum H."/>
            <person name="Wilson R."/>
            <person name="Cheng Z."/>
            <person name="Jin W."/>
            <person name="Jiang J."/>
            <person name="Leong S.A."/>
            <person name="Iwama H."/>
            <person name="Gojobori T."/>
            <person name="Itoh T."/>
            <person name="Niimura Y."/>
            <person name="Fujii Y."/>
            <person name="Habara T."/>
            <person name="Sakai H."/>
            <person name="Sato Y."/>
            <person name="Wilson G."/>
            <person name="Kumar K."/>
            <person name="McCouch S."/>
            <person name="Juretic N."/>
            <person name="Hoen D."/>
            <person name="Wright S."/>
            <person name="Bruskiewich R."/>
            <person name="Bureau T."/>
            <person name="Miyao A."/>
            <person name="Hirochika H."/>
            <person name="Nishikawa T."/>
            <person name="Kadowaki K."/>
            <person name="Sugiura M."/>
            <person name="Burr B."/>
            <person name="Sasaki T."/>
        </authorList>
    </citation>
    <scope>NUCLEOTIDE SEQUENCE [LARGE SCALE GENOMIC DNA]</scope>
    <source>
        <strain evidence="3">cv. Nipponbare</strain>
    </source>
</reference>
<protein>
    <submittedName>
        <fullName evidence="2">Uncharacterized protein</fullName>
    </submittedName>
</protein>
<organism evidence="2 3">
    <name type="scientific">Oryza sativa subsp. japonica</name>
    <name type="common">Rice</name>
    <dbReference type="NCBI Taxonomy" id="39947"/>
    <lineage>
        <taxon>Eukaryota</taxon>
        <taxon>Viridiplantae</taxon>
        <taxon>Streptophyta</taxon>
        <taxon>Embryophyta</taxon>
        <taxon>Tracheophyta</taxon>
        <taxon>Spermatophyta</taxon>
        <taxon>Magnoliopsida</taxon>
        <taxon>Liliopsida</taxon>
        <taxon>Poales</taxon>
        <taxon>Poaceae</taxon>
        <taxon>BOP clade</taxon>
        <taxon>Oryzoideae</taxon>
        <taxon>Oryzeae</taxon>
        <taxon>Oryzinae</taxon>
        <taxon>Oryza</taxon>
        <taxon>Oryza sativa</taxon>
    </lineage>
</organism>
<evidence type="ECO:0000313" key="3">
    <source>
        <dbReference type="Proteomes" id="UP000000763"/>
    </source>
</evidence>
<reference evidence="3" key="2">
    <citation type="journal article" date="2008" name="Nucleic Acids Res.">
        <title>The rice annotation project database (RAP-DB): 2008 update.</title>
        <authorList>
            <consortium name="The rice annotation project (RAP)"/>
        </authorList>
    </citation>
    <scope>GENOME REANNOTATION</scope>
    <source>
        <strain evidence="3">cv. Nipponbare</strain>
    </source>
</reference>
<evidence type="ECO:0000313" key="2">
    <source>
        <dbReference type="EMBL" id="AAU44289.1"/>
    </source>
</evidence>
<dbReference type="AlphaFoldDB" id="Q65WZ6"/>
<evidence type="ECO:0000256" key="1">
    <source>
        <dbReference type="SAM" id="MobiDB-lite"/>
    </source>
</evidence>
<accession>Q65WZ6</accession>
<dbReference type="Proteomes" id="UP000000763">
    <property type="component" value="Chromosome 5"/>
</dbReference>
<proteinExistence type="predicted"/>
<dbReference type="EMBL" id="AC135426">
    <property type="protein sequence ID" value="AAU44289.1"/>
    <property type="molecule type" value="Genomic_DNA"/>
</dbReference>
<name>Q65WZ6_ORYSJ</name>
<feature type="region of interest" description="Disordered" evidence="1">
    <location>
        <begin position="107"/>
        <end position="153"/>
    </location>
</feature>